<comment type="caution">
    <text evidence="1">The sequence shown here is derived from an EMBL/GenBank/DDBJ whole genome shotgun (WGS) entry which is preliminary data.</text>
</comment>
<dbReference type="InterPro" id="IPR015943">
    <property type="entry name" value="WD40/YVTN_repeat-like_dom_sf"/>
</dbReference>
<dbReference type="RefSeq" id="WP_106168812.1">
    <property type="nucleotide sequence ID" value="NZ_JAVKZF010000003.1"/>
</dbReference>
<evidence type="ECO:0000313" key="2">
    <source>
        <dbReference type="Proteomes" id="UP000282574"/>
    </source>
</evidence>
<organism evidence="1 2">
    <name type="scientific">Chroococcidiopsis cubana SAG 39.79</name>
    <dbReference type="NCBI Taxonomy" id="388085"/>
    <lineage>
        <taxon>Bacteria</taxon>
        <taxon>Bacillati</taxon>
        <taxon>Cyanobacteriota</taxon>
        <taxon>Cyanophyceae</taxon>
        <taxon>Chroococcidiopsidales</taxon>
        <taxon>Chroococcidiopsidaceae</taxon>
        <taxon>Chroococcidiopsis</taxon>
    </lineage>
</organism>
<proteinExistence type="predicted"/>
<protein>
    <recommendedName>
        <fullName evidence="3">Glycosyl hydrolase</fullName>
    </recommendedName>
</protein>
<sequence>MTEFVQQKIASKETGVNQEHSLTVGTSAGLVWFTASQQWMELEGHSITAIAPSLNGLWAVVDGKSVWHRDSEGEWQVVAPSIQDLQLNCIQPLSGKVLVGTSNTHLFWIVDGGIEFIQSFDTAQGRDEWYTPWGGLPDVRSMAGGQSGELYANVHVGGILRSQDRGRSWQPTIDLHWDVHQVITVPDRPGVVLAATAEGLATSTDRGDTWSLDRANLHSTYSRAVAICGETVLISTSSGPSGAKAAIYRRSLDRAGTFEKCDRGLPQWFSHNIDTGSLVALKDRTVFGTSKGQIFLSEDAGLTWKQFASDLPPIHCLNFS</sequence>
<evidence type="ECO:0000313" key="1">
    <source>
        <dbReference type="EMBL" id="RUT00675.1"/>
    </source>
</evidence>
<dbReference type="Proteomes" id="UP000282574">
    <property type="component" value="Unassembled WGS sequence"/>
</dbReference>
<name>A0AB37U8R0_9CYAN</name>
<keyword evidence="2" id="KW-1185">Reference proteome</keyword>
<gene>
    <name evidence="1" type="ORF">DSM107010_67490</name>
</gene>
<dbReference type="EMBL" id="RSCK01000142">
    <property type="protein sequence ID" value="RUT00675.1"/>
    <property type="molecule type" value="Genomic_DNA"/>
</dbReference>
<dbReference type="SUPFAM" id="SSF110296">
    <property type="entry name" value="Oligoxyloglucan reducing end-specific cellobiohydrolase"/>
    <property type="match status" value="1"/>
</dbReference>
<reference evidence="1 2" key="1">
    <citation type="journal article" date="2019" name="Genome Biol. Evol.">
        <title>Day and night: Metabolic profiles and evolutionary relationships of six axenic non-marine cyanobacteria.</title>
        <authorList>
            <person name="Will S.E."/>
            <person name="Henke P."/>
            <person name="Boedeker C."/>
            <person name="Huang S."/>
            <person name="Brinkmann H."/>
            <person name="Rohde M."/>
            <person name="Jarek M."/>
            <person name="Friedl T."/>
            <person name="Seufert S."/>
            <person name="Schumacher M."/>
            <person name="Overmann J."/>
            <person name="Neumann-Schaal M."/>
            <person name="Petersen J."/>
        </authorList>
    </citation>
    <scope>NUCLEOTIDE SEQUENCE [LARGE SCALE GENOMIC DNA]</scope>
    <source>
        <strain evidence="1 2">SAG 39.79</strain>
    </source>
</reference>
<dbReference type="AlphaFoldDB" id="A0AB37U8R0"/>
<accession>A0AB37U8R0</accession>
<dbReference type="Gene3D" id="2.130.10.10">
    <property type="entry name" value="YVTN repeat-like/Quinoprotein amine dehydrogenase"/>
    <property type="match status" value="1"/>
</dbReference>
<evidence type="ECO:0008006" key="3">
    <source>
        <dbReference type="Google" id="ProtNLM"/>
    </source>
</evidence>